<reference evidence="2 3" key="1">
    <citation type="submission" date="2017-10" db="EMBL/GenBank/DDBJ databases">
        <title>Development of genomic resources for the powdery mildew, Erysiphe pulchra.</title>
        <authorList>
            <person name="Wadl P.A."/>
            <person name="Mack B.M."/>
            <person name="Moore G."/>
            <person name="Beltz S.B."/>
        </authorList>
    </citation>
    <scope>NUCLEOTIDE SEQUENCE [LARGE SCALE GENOMIC DNA]</scope>
    <source>
        <strain evidence="2">Cflorida</strain>
    </source>
</reference>
<dbReference type="EMBL" id="PEDP01000479">
    <property type="protein sequence ID" value="POS85848.1"/>
    <property type="molecule type" value="Genomic_DNA"/>
</dbReference>
<feature type="compositionally biased region" description="Polar residues" evidence="1">
    <location>
        <begin position="73"/>
        <end position="88"/>
    </location>
</feature>
<feature type="compositionally biased region" description="Polar residues" evidence="1">
    <location>
        <begin position="1"/>
        <end position="16"/>
    </location>
</feature>
<name>A0A2S4PUX7_9PEZI</name>
<dbReference type="OrthoDB" id="5427059at2759"/>
<dbReference type="AlphaFoldDB" id="A0A2S4PUX7"/>
<evidence type="ECO:0000313" key="3">
    <source>
        <dbReference type="Proteomes" id="UP000237438"/>
    </source>
</evidence>
<gene>
    <name evidence="2" type="ORF">EPUL_001542</name>
</gene>
<feature type="compositionally biased region" description="Basic and acidic residues" evidence="1">
    <location>
        <begin position="42"/>
        <end position="51"/>
    </location>
</feature>
<evidence type="ECO:0000256" key="1">
    <source>
        <dbReference type="SAM" id="MobiDB-lite"/>
    </source>
</evidence>
<dbReference type="Proteomes" id="UP000237438">
    <property type="component" value="Unassembled WGS sequence"/>
</dbReference>
<proteinExistence type="predicted"/>
<sequence length="587" mass="68948">MAYINTEDTPSSSKNPPQVAKKGILRHPQAFSSRPSTHIHQRNLDRYDSTESRAQSHQTRQAKTPKTEIQVEFDTNTSSNSPYLSSQKGKNREGTRIGSIMEEMPYLSKENTPSVSPDPSAESKKEVFRRKLAKAANAENFALGEIRKSGDSYVQDIHIKTWDIDPPTSARSSGVLRLNAGTWRDFAYRDPWPELPGVTPLLSPDGFGKFFPSSESDSLESSLASPFTLPLYGEVRITNTTQPLEGERRMGNEIFSDPRTANKVDRWLQDYSYGISRLNPQRYLLKLIFEDPDEVKLLRDILALVDFNRIYRKNELRHISTKIFLKFYRKNAEIVLSRFRKQIKYKENLIPSLDQCRSFKRWRDKCAPWRAHYDNQDITSLQPLQRDVNSLARSYYSIKVKEDPEIKFIHIYRAFYQLELYCQLFRISKFTTPETSGDRLERTKRIFFERYLPYETSLIFKISRWILREWYAIERICDRNIRNNARVRLSQDEREDTQYIRYLGMSFFTELLYSDTATQAALTDENRWQLKMIRFTWRTTCWAAQDQDEKGNVILIDDQELMEKSNDAELKKRLFGSTFSPWTRLPM</sequence>
<keyword evidence="3" id="KW-1185">Reference proteome</keyword>
<evidence type="ECO:0000313" key="2">
    <source>
        <dbReference type="EMBL" id="POS85848.1"/>
    </source>
</evidence>
<comment type="caution">
    <text evidence="2">The sequence shown here is derived from an EMBL/GenBank/DDBJ whole genome shotgun (WGS) entry which is preliminary data.</text>
</comment>
<protein>
    <submittedName>
        <fullName evidence="2">Uncharacterized protein</fullName>
    </submittedName>
</protein>
<organism evidence="2 3">
    <name type="scientific">Erysiphe pulchra</name>
    <dbReference type="NCBI Taxonomy" id="225359"/>
    <lineage>
        <taxon>Eukaryota</taxon>
        <taxon>Fungi</taxon>
        <taxon>Dikarya</taxon>
        <taxon>Ascomycota</taxon>
        <taxon>Pezizomycotina</taxon>
        <taxon>Leotiomycetes</taxon>
        <taxon>Erysiphales</taxon>
        <taxon>Erysiphaceae</taxon>
        <taxon>Erysiphe</taxon>
    </lineage>
</organism>
<feature type="compositionally biased region" description="Polar residues" evidence="1">
    <location>
        <begin position="52"/>
        <end position="64"/>
    </location>
</feature>
<accession>A0A2S4PUX7</accession>
<feature type="region of interest" description="Disordered" evidence="1">
    <location>
        <begin position="1"/>
        <end position="95"/>
    </location>
</feature>